<feature type="transmembrane region" description="Helical" evidence="7">
    <location>
        <begin position="307"/>
        <end position="328"/>
    </location>
</feature>
<evidence type="ECO:0000313" key="8">
    <source>
        <dbReference type="EMBL" id="MBE9193367.1"/>
    </source>
</evidence>
<feature type="transmembrane region" description="Helical" evidence="7">
    <location>
        <begin position="183"/>
        <end position="202"/>
    </location>
</feature>
<keyword evidence="9" id="KW-1185">Reference proteome</keyword>
<feature type="transmembrane region" description="Helical" evidence="7">
    <location>
        <begin position="334"/>
        <end position="350"/>
    </location>
</feature>
<keyword evidence="5 7" id="KW-1133">Transmembrane helix</keyword>
<dbReference type="PANTHER" id="PTHR30250:SF10">
    <property type="entry name" value="LIPOPOLYSACCHARIDE BIOSYNTHESIS PROTEIN WZXC"/>
    <property type="match status" value="1"/>
</dbReference>
<evidence type="ECO:0000256" key="2">
    <source>
        <dbReference type="ARBA" id="ARBA00007430"/>
    </source>
</evidence>
<reference evidence="8 9" key="1">
    <citation type="submission" date="2020-10" db="EMBL/GenBank/DDBJ databases">
        <authorList>
            <person name="Castelo-Branco R."/>
            <person name="Eusebio N."/>
            <person name="Adriana R."/>
            <person name="Vieira A."/>
            <person name="Brugerolle De Fraissinette N."/>
            <person name="Rezende De Castro R."/>
            <person name="Schneider M.P."/>
            <person name="Vasconcelos V."/>
            <person name="Leao P.N."/>
        </authorList>
    </citation>
    <scope>NUCLEOTIDE SEQUENCE [LARGE SCALE GENOMIC DNA]</scope>
    <source>
        <strain evidence="8 9">LEGE 06123</strain>
    </source>
</reference>
<organism evidence="8 9">
    <name type="scientific">Gloeocapsopsis crepidinum LEGE 06123</name>
    <dbReference type="NCBI Taxonomy" id="588587"/>
    <lineage>
        <taxon>Bacteria</taxon>
        <taxon>Bacillati</taxon>
        <taxon>Cyanobacteriota</taxon>
        <taxon>Cyanophyceae</taxon>
        <taxon>Oscillatoriophycideae</taxon>
        <taxon>Chroococcales</taxon>
        <taxon>Chroococcaceae</taxon>
        <taxon>Gloeocapsopsis</taxon>
    </lineage>
</organism>
<dbReference type="CDD" id="cd13127">
    <property type="entry name" value="MATE_tuaB_like"/>
    <property type="match status" value="1"/>
</dbReference>
<feature type="transmembrane region" description="Helical" evidence="7">
    <location>
        <begin position="395"/>
        <end position="420"/>
    </location>
</feature>
<comment type="similarity">
    <text evidence="2">Belongs to the polysaccharide synthase family.</text>
</comment>
<keyword evidence="6 7" id="KW-0472">Membrane</keyword>
<evidence type="ECO:0000256" key="4">
    <source>
        <dbReference type="ARBA" id="ARBA00022692"/>
    </source>
</evidence>
<dbReference type="Proteomes" id="UP000651156">
    <property type="component" value="Unassembled WGS sequence"/>
</dbReference>
<evidence type="ECO:0000256" key="6">
    <source>
        <dbReference type="ARBA" id="ARBA00023136"/>
    </source>
</evidence>
<feature type="transmembrane region" description="Helical" evidence="7">
    <location>
        <begin position="371"/>
        <end position="389"/>
    </location>
</feature>
<keyword evidence="3" id="KW-1003">Cell membrane</keyword>
<dbReference type="PANTHER" id="PTHR30250">
    <property type="entry name" value="PST FAMILY PREDICTED COLANIC ACID TRANSPORTER"/>
    <property type="match status" value="1"/>
</dbReference>
<comment type="caution">
    <text evidence="8">The sequence shown here is derived from an EMBL/GenBank/DDBJ whole genome shotgun (WGS) entry which is preliminary data.</text>
</comment>
<feature type="transmembrane region" description="Helical" evidence="7">
    <location>
        <begin position="98"/>
        <end position="121"/>
    </location>
</feature>
<evidence type="ECO:0000256" key="7">
    <source>
        <dbReference type="SAM" id="Phobius"/>
    </source>
</evidence>
<evidence type="ECO:0000256" key="1">
    <source>
        <dbReference type="ARBA" id="ARBA00004651"/>
    </source>
</evidence>
<dbReference type="Pfam" id="PF13440">
    <property type="entry name" value="Polysacc_synt_3"/>
    <property type="match status" value="1"/>
</dbReference>
<accession>A0ABR9UYH0</accession>
<dbReference type="RefSeq" id="WP_193934753.1">
    <property type="nucleotide sequence ID" value="NZ_CAWPMZ010000140.1"/>
</dbReference>
<evidence type="ECO:0000256" key="3">
    <source>
        <dbReference type="ARBA" id="ARBA00022475"/>
    </source>
</evidence>
<feature type="transmembrane region" description="Helical" evidence="7">
    <location>
        <begin position="127"/>
        <end position="145"/>
    </location>
</feature>
<dbReference type="EMBL" id="JADEWN010000090">
    <property type="protein sequence ID" value="MBE9193367.1"/>
    <property type="molecule type" value="Genomic_DNA"/>
</dbReference>
<name>A0ABR9UYH0_9CHRO</name>
<sequence>MTISIRKARLVANKLKWKLSSQFVRNMGWLGGAELVNRVFRLVTTITLARLLNSYEYGLIAIILITHDFAGTFCSAIDAKIIQAPDKDLKVLCDTAYWMNWILFVVIFILQCAVAFPLAWFYKDNNIVLPVCFIALSYLLLPIGAVQSSLIRRENRLNITALINVLQGIALNVATIALAFLGFGIWSVILPFGLANPIWLVINLMNHSWRPKKSFTFYKWQEVAGYSVNIIVVEFLNKLRANLDYLIVGKFLGFNELGLYYFAFNAGLGISMNVLNVIVSSLFPHLCAARTNLSQLKSTYFSSIKTIAFIVIPLVLLQSSLAPFYVPIIFGQKWIPAIPILVLICLSAISRPFAEAAKLLLLTIDKSRIALAWNLIFTLIFAVSLLVAVQWGVLAVAAAVLSTHIVLLPLFTFWTSKYVFGSSSHKMTISS</sequence>
<dbReference type="InterPro" id="IPR050833">
    <property type="entry name" value="Poly_Biosynth_Transport"/>
</dbReference>
<comment type="subcellular location">
    <subcellularLocation>
        <location evidence="1">Cell membrane</location>
        <topology evidence="1">Multi-pass membrane protein</topology>
    </subcellularLocation>
</comment>
<protein>
    <submittedName>
        <fullName evidence="8">Lipopolysaccharide biosynthesis protein</fullName>
    </submittedName>
</protein>
<feature type="transmembrane region" description="Helical" evidence="7">
    <location>
        <begin position="259"/>
        <end position="286"/>
    </location>
</feature>
<keyword evidence="4 7" id="KW-0812">Transmembrane</keyword>
<gene>
    <name evidence="8" type="ORF">IQ230_24095</name>
</gene>
<evidence type="ECO:0000313" key="9">
    <source>
        <dbReference type="Proteomes" id="UP000651156"/>
    </source>
</evidence>
<proteinExistence type="inferred from homology"/>
<evidence type="ECO:0000256" key="5">
    <source>
        <dbReference type="ARBA" id="ARBA00022989"/>
    </source>
</evidence>
<feature type="transmembrane region" description="Helical" evidence="7">
    <location>
        <begin position="157"/>
        <end position="177"/>
    </location>
</feature>